<gene>
    <name evidence="2" type="ORF">UX47_C0003G0050</name>
</gene>
<evidence type="ECO:0000313" key="3">
    <source>
        <dbReference type="Proteomes" id="UP000034794"/>
    </source>
</evidence>
<dbReference type="AlphaFoldDB" id="A0A0G1PLE4"/>
<evidence type="ECO:0000313" key="2">
    <source>
        <dbReference type="EMBL" id="KKU33527.1"/>
    </source>
</evidence>
<keyword evidence="1" id="KW-0472">Membrane</keyword>
<organism evidence="2 3">
    <name type="scientific">Candidatus Collierbacteria bacterium GW2011_GWA2_46_26</name>
    <dbReference type="NCBI Taxonomy" id="1618381"/>
    <lineage>
        <taxon>Bacteria</taxon>
        <taxon>Candidatus Collieribacteriota</taxon>
    </lineage>
</organism>
<accession>A0A0G1PLE4</accession>
<feature type="transmembrane region" description="Helical" evidence="1">
    <location>
        <begin position="16"/>
        <end position="35"/>
    </location>
</feature>
<evidence type="ECO:0000256" key="1">
    <source>
        <dbReference type="SAM" id="Phobius"/>
    </source>
</evidence>
<proteinExistence type="predicted"/>
<keyword evidence="1" id="KW-0812">Transmembrane</keyword>
<keyword evidence="1" id="KW-1133">Transmembrane helix</keyword>
<dbReference type="EMBL" id="LCMI01000003">
    <property type="protein sequence ID" value="KKU33527.1"/>
    <property type="molecule type" value="Genomic_DNA"/>
</dbReference>
<protein>
    <submittedName>
        <fullName evidence="2">Uncharacterized protein</fullName>
    </submittedName>
</protein>
<sequence length="645" mass="69310">MQNTSAKRQHHSKSHILFCLRVLLLILYITTFSFVTNIATNEVNAAEGDLCAGAGVCPDGTHCEQDPYWPYDVICVANEVPGGNCTIQPPAKPILSSPTDGSEIHTATSSAAVSFDWQDVTDWGRMCKVGVKGYSFCVGPSLGSPCTTSQGGQQVNIVGTIAFFPTPHLTDPASVTTAIVSKGVSYWKVRSFTQNNAASPYTSTWNVCVEGFSASDPNYMTPWSACDPVTHKRTRTCREDCGINDCGAVGGTVTEDCLGQVRGTIFDASGIDVCPAFDPATGYLTGLGGRGAANKTFGFTDQSSVSPHPWAPLSPSITDASGNYSINVYAPSTYLYDFSSLEGYYSVSSGPKLTCTSSTAAIPDNSPTCTTQPCSVVNNMSFGFDKVFGGWWQTQGAPVHAEGGITSRIPSSLPTEQSLILPETTPINRWGFLSYGLALPQMLGNNTSAQVSTMLWEKLSSYQGLIYDWNYYSNRFNLFTRTEWNGTDPIVYDDQGRGYQIFRSNSSVSNFNFSPTGTQKVIFEINGDVTISGNISVPSGAFLGVIAHGTISFVPSVTSASGWYVGDRIAVPCQDTDGTPGCDKTDSQFIGNGSFVGWLGIDLSRDTGASSNTAPSELFAYRRDLYTNAPNPLKTYTKYYKPFIP</sequence>
<dbReference type="Proteomes" id="UP000034794">
    <property type="component" value="Unassembled WGS sequence"/>
</dbReference>
<reference evidence="2 3" key="1">
    <citation type="journal article" date="2015" name="Nature">
        <title>rRNA introns, odd ribosomes, and small enigmatic genomes across a large radiation of phyla.</title>
        <authorList>
            <person name="Brown C.T."/>
            <person name="Hug L.A."/>
            <person name="Thomas B.C."/>
            <person name="Sharon I."/>
            <person name="Castelle C.J."/>
            <person name="Singh A."/>
            <person name="Wilkins M.J."/>
            <person name="Williams K.H."/>
            <person name="Banfield J.F."/>
        </authorList>
    </citation>
    <scope>NUCLEOTIDE SEQUENCE [LARGE SCALE GENOMIC DNA]</scope>
</reference>
<name>A0A0G1PLE4_9BACT</name>
<comment type="caution">
    <text evidence="2">The sequence shown here is derived from an EMBL/GenBank/DDBJ whole genome shotgun (WGS) entry which is preliminary data.</text>
</comment>